<evidence type="ECO:0000313" key="1">
    <source>
        <dbReference type="EMBL" id="KKS12981.1"/>
    </source>
</evidence>
<gene>
    <name evidence="1" type="ORF">UU67_C0035G0008</name>
</gene>
<dbReference type="AlphaFoldDB" id="A0A0G0YTK8"/>
<dbReference type="InterPro" id="IPR013785">
    <property type="entry name" value="Aldolase_TIM"/>
</dbReference>
<protein>
    <submittedName>
        <fullName evidence="1">Uncharacterized protein</fullName>
    </submittedName>
</protein>
<name>A0A0G0YTK8_9BACT</name>
<evidence type="ECO:0000313" key="2">
    <source>
        <dbReference type="Proteomes" id="UP000034753"/>
    </source>
</evidence>
<reference evidence="1 2" key="1">
    <citation type="journal article" date="2015" name="Nature">
        <title>rRNA introns, odd ribosomes, and small enigmatic genomes across a large radiation of phyla.</title>
        <authorList>
            <person name="Brown C.T."/>
            <person name="Hug L.A."/>
            <person name="Thomas B.C."/>
            <person name="Sharon I."/>
            <person name="Castelle C.J."/>
            <person name="Singh A."/>
            <person name="Wilkins M.J."/>
            <person name="Williams K.H."/>
            <person name="Banfield J.F."/>
        </authorList>
    </citation>
    <scope>NUCLEOTIDE SEQUENCE [LARGE SCALE GENOMIC DNA]</scope>
</reference>
<proteinExistence type="predicted"/>
<dbReference type="EMBL" id="LCBN01000035">
    <property type="protein sequence ID" value="KKS12981.1"/>
    <property type="molecule type" value="Genomic_DNA"/>
</dbReference>
<dbReference type="Proteomes" id="UP000034753">
    <property type="component" value="Unassembled WGS sequence"/>
</dbReference>
<accession>A0A0G0YTK8</accession>
<dbReference type="SUPFAM" id="SSF51569">
    <property type="entry name" value="Aldolase"/>
    <property type="match status" value="1"/>
</dbReference>
<comment type="caution">
    <text evidence="1">The sequence shown here is derived from an EMBL/GenBank/DDBJ whole genome shotgun (WGS) entry which is preliminary data.</text>
</comment>
<organism evidence="1 2">
    <name type="scientific">Candidatus Daviesbacteria bacterium GW2011_GWB1_41_5</name>
    <dbReference type="NCBI Taxonomy" id="1618429"/>
    <lineage>
        <taxon>Bacteria</taxon>
        <taxon>Candidatus Daviesiibacteriota</taxon>
    </lineage>
</organism>
<sequence>MRPELAIGPMSQEIVEAVFYYSNFFRTPLMLIASKNQVDYNGGYVNDWTTKEYMKFVGEIKKLYPQAEVKICRDHCGPGFNGNYDLKDTYKTIDEDIKTGFDLIHIDFCKHKGSSEEKLKESKKAILYCLKKNPKIELEIGTDENRGTNYSLPNLKEWEREIDFFQKFSKPTFYVVQTGSLVMEIGQVGNFNKDFTAKVSKLLKSRSLKLKEHNADYLSKGEIQERIGLVDAMNIAPQLGVVQTATVLSRCLIYGVSFDEWLEEIYKGKKWQKWMKDNGPENKMLRALIAGHYHFTSKSYQAIIRQLGEREDIKEVIMNAVIGVIKHYVQ</sequence>
<dbReference type="Gene3D" id="3.20.20.70">
    <property type="entry name" value="Aldolase class I"/>
    <property type="match status" value="1"/>
</dbReference>